<name>A0A0F9RKY9_9ZZZZ</name>
<organism evidence="1">
    <name type="scientific">marine sediment metagenome</name>
    <dbReference type="NCBI Taxonomy" id="412755"/>
    <lineage>
        <taxon>unclassified sequences</taxon>
        <taxon>metagenomes</taxon>
        <taxon>ecological metagenomes</taxon>
    </lineage>
</organism>
<accession>A0A0F9RKY9</accession>
<reference evidence="1" key="1">
    <citation type="journal article" date="2015" name="Nature">
        <title>Complex archaea that bridge the gap between prokaryotes and eukaryotes.</title>
        <authorList>
            <person name="Spang A."/>
            <person name="Saw J.H."/>
            <person name="Jorgensen S.L."/>
            <person name="Zaremba-Niedzwiedzka K."/>
            <person name="Martijn J."/>
            <person name="Lind A.E."/>
            <person name="van Eijk R."/>
            <person name="Schleper C."/>
            <person name="Guy L."/>
            <person name="Ettema T.J."/>
        </authorList>
    </citation>
    <scope>NUCLEOTIDE SEQUENCE</scope>
</reference>
<dbReference type="AlphaFoldDB" id="A0A0F9RKY9"/>
<evidence type="ECO:0000313" key="1">
    <source>
        <dbReference type="EMBL" id="KKN25646.1"/>
    </source>
</evidence>
<sequence length="128" mass="13921">MIRKLITIILTVLILAMPVFATDVDDDGILGAAWDAPVVGNTPTGYSLSYTINGVGDSLNVEVQGLSDSSVVLTSVGDWALLSVQSYFEYWSEFQQQTVRVYSILAVSDTVVYEQAVSVDPPTGIRWE</sequence>
<dbReference type="EMBL" id="LAZR01002786">
    <property type="protein sequence ID" value="KKN25646.1"/>
    <property type="molecule type" value="Genomic_DNA"/>
</dbReference>
<protein>
    <submittedName>
        <fullName evidence="1">Uncharacterized protein</fullName>
    </submittedName>
</protein>
<proteinExistence type="predicted"/>
<comment type="caution">
    <text evidence="1">The sequence shown here is derived from an EMBL/GenBank/DDBJ whole genome shotgun (WGS) entry which is preliminary data.</text>
</comment>
<gene>
    <name evidence="1" type="ORF">LCGC14_0882740</name>
</gene>